<dbReference type="Proteomes" id="UP001595851">
    <property type="component" value="Unassembled WGS sequence"/>
</dbReference>
<dbReference type="SUPFAM" id="SSF110083">
    <property type="entry name" value="Peptidylarginine deiminase Pad4, middle domain"/>
    <property type="match status" value="1"/>
</dbReference>
<comment type="caution">
    <text evidence="3">The sequence shown here is derived from an EMBL/GenBank/DDBJ whole genome shotgun (WGS) entry which is preliminary data.</text>
</comment>
<evidence type="ECO:0000256" key="1">
    <source>
        <dbReference type="SAM" id="SignalP"/>
    </source>
</evidence>
<protein>
    <submittedName>
        <fullName evidence="3">Protein-arginine deiminase family protein</fullName>
    </submittedName>
</protein>
<dbReference type="Pfam" id="PF03068">
    <property type="entry name" value="PAD"/>
    <property type="match status" value="2"/>
</dbReference>
<dbReference type="Gene3D" id="3.75.10.10">
    <property type="entry name" value="L-arginine/glycine Amidinotransferase, Chain A"/>
    <property type="match status" value="1"/>
</dbReference>
<feature type="signal peptide" evidence="1">
    <location>
        <begin position="1"/>
        <end position="20"/>
    </location>
</feature>
<accession>A0ABV8GD42</accession>
<evidence type="ECO:0000313" key="4">
    <source>
        <dbReference type="Proteomes" id="UP001595851"/>
    </source>
</evidence>
<reference evidence="4" key="1">
    <citation type="journal article" date="2019" name="Int. J. Syst. Evol. Microbiol.">
        <title>The Global Catalogue of Microorganisms (GCM) 10K type strain sequencing project: providing services to taxonomists for standard genome sequencing and annotation.</title>
        <authorList>
            <consortium name="The Broad Institute Genomics Platform"/>
            <consortium name="The Broad Institute Genome Sequencing Center for Infectious Disease"/>
            <person name="Wu L."/>
            <person name="Ma J."/>
        </authorList>
    </citation>
    <scope>NUCLEOTIDE SEQUENCE [LARGE SCALE GENOMIC DNA]</scope>
    <source>
        <strain evidence="4">TBRC 1276</strain>
    </source>
</reference>
<evidence type="ECO:0000313" key="3">
    <source>
        <dbReference type="EMBL" id="MFC4010905.1"/>
    </source>
</evidence>
<gene>
    <name evidence="3" type="ORF">ACFOY2_27005</name>
</gene>
<evidence type="ECO:0000259" key="2">
    <source>
        <dbReference type="Pfam" id="PF03068"/>
    </source>
</evidence>
<dbReference type="SUPFAM" id="SSF55909">
    <property type="entry name" value="Pentein"/>
    <property type="match status" value="1"/>
</dbReference>
<dbReference type="InterPro" id="IPR004303">
    <property type="entry name" value="PAD"/>
</dbReference>
<dbReference type="InterPro" id="IPR036556">
    <property type="entry name" value="PAD_central_sf"/>
</dbReference>
<dbReference type="EMBL" id="JBHSBI010000014">
    <property type="protein sequence ID" value="MFC4010905.1"/>
    <property type="molecule type" value="Genomic_DNA"/>
</dbReference>
<feature type="domain" description="Protein-arginine deiminase C-terminal" evidence="2">
    <location>
        <begin position="192"/>
        <end position="441"/>
    </location>
</feature>
<dbReference type="PANTHER" id="PTHR10837:SF8">
    <property type="entry name" value="PROTEIN-ARGININE DEIMINASE"/>
    <property type="match status" value="1"/>
</dbReference>
<feature type="chain" id="PRO_5046123906" evidence="1">
    <location>
        <begin position="21"/>
        <end position="580"/>
    </location>
</feature>
<dbReference type="PANTHER" id="PTHR10837">
    <property type="entry name" value="PEPTIDYLARGININE DEIMINASE"/>
    <property type="match status" value="1"/>
</dbReference>
<feature type="domain" description="Protein-arginine deiminase C-terminal" evidence="2">
    <location>
        <begin position="444"/>
        <end position="579"/>
    </location>
</feature>
<keyword evidence="1" id="KW-0732">Signal</keyword>
<proteinExistence type="predicted"/>
<organism evidence="3 4">
    <name type="scientific">Nonomuraea purpurea</name>
    <dbReference type="NCBI Taxonomy" id="1849276"/>
    <lineage>
        <taxon>Bacteria</taxon>
        <taxon>Bacillati</taxon>
        <taxon>Actinomycetota</taxon>
        <taxon>Actinomycetes</taxon>
        <taxon>Streptosporangiales</taxon>
        <taxon>Streptosporangiaceae</taxon>
        <taxon>Nonomuraea</taxon>
    </lineage>
</organism>
<dbReference type="InterPro" id="IPR013530">
    <property type="entry name" value="PAD_C"/>
</dbReference>
<sequence>MTKMITAVCTVLAALTGASAAQHTAPITAVLLADTDHDGEVDARPGAGEAIFLPNLDDSERRCEVSDADLDASGSEPDIRLAACNDAADARVNGEHDSADLARLRLPAVRGIGEAATGRLSVDAQDKVRIFARQGAGFRPVLPEGDGLLTAAELRSGLEFGVEGRDAVRDIGTWDGLVTITLTVTDGARRSTSRVRLREAPLLLQNDLQPAVEVLAGKPGTGPGAPPALPFPDGLPGGWDEFSRDLRAATSAAGVRSSRFVAGTSQWWKDTWWQDIFEPTTASMPVPGGVRAMRVLVRSGNVLDLGGDAAPTPRPLGRLLFRDLRGPGVGVVQQLTLTRRDHLTDLRNATGNVESLPPDADHPQGRLVYGTGRIRRPDPAFIQLLTSMGQGLQPPVVLDTDWLMVGHVDETMHVVRAGNPRGWTLMVADPRLATRLVRRAGDEKLLGDRALMSANARAAEHIDGQIDTMLAATGLRRSEIVQVPVLFSASEVDPSLLKAYTPGIPNGLSLTAHEFAAPDPHGPVAGGRDLFREATRKALASQGVHVRWVEDLKWAHLLGGEVHCATNALRDTRSTARWWM</sequence>
<dbReference type="RefSeq" id="WP_379530876.1">
    <property type="nucleotide sequence ID" value="NZ_JBHSBI010000014.1"/>
</dbReference>
<name>A0ABV8GD42_9ACTN</name>
<keyword evidence="4" id="KW-1185">Reference proteome</keyword>